<accession>A0A4C1X6E6</accession>
<keyword evidence="2" id="KW-1185">Reference proteome</keyword>
<keyword evidence="1" id="KW-0695">RNA-directed DNA polymerase</keyword>
<organism evidence="1 2">
    <name type="scientific">Eumeta variegata</name>
    <name type="common">Bagworm moth</name>
    <name type="synonym">Eumeta japonica</name>
    <dbReference type="NCBI Taxonomy" id="151549"/>
    <lineage>
        <taxon>Eukaryota</taxon>
        <taxon>Metazoa</taxon>
        <taxon>Ecdysozoa</taxon>
        <taxon>Arthropoda</taxon>
        <taxon>Hexapoda</taxon>
        <taxon>Insecta</taxon>
        <taxon>Pterygota</taxon>
        <taxon>Neoptera</taxon>
        <taxon>Endopterygota</taxon>
        <taxon>Lepidoptera</taxon>
        <taxon>Glossata</taxon>
        <taxon>Ditrysia</taxon>
        <taxon>Tineoidea</taxon>
        <taxon>Psychidae</taxon>
        <taxon>Oiketicinae</taxon>
        <taxon>Eumeta</taxon>
    </lineage>
</organism>
<dbReference type="GO" id="GO:0003964">
    <property type="term" value="F:RNA-directed DNA polymerase activity"/>
    <property type="evidence" value="ECO:0007669"/>
    <property type="project" value="UniProtKB-KW"/>
</dbReference>
<name>A0A4C1X6E6_EUMVA</name>
<gene>
    <name evidence="1" type="primary">RTase</name>
    <name evidence="1" type="ORF">EVAR_45556_1</name>
</gene>
<evidence type="ECO:0000313" key="1">
    <source>
        <dbReference type="EMBL" id="GBP59376.1"/>
    </source>
</evidence>
<proteinExistence type="predicted"/>
<keyword evidence="1" id="KW-0808">Transferase</keyword>
<keyword evidence="1" id="KW-0548">Nucleotidyltransferase</keyword>
<evidence type="ECO:0000313" key="2">
    <source>
        <dbReference type="Proteomes" id="UP000299102"/>
    </source>
</evidence>
<dbReference type="AlphaFoldDB" id="A0A4C1X6E6"/>
<comment type="caution">
    <text evidence="1">The sequence shown here is derived from an EMBL/GenBank/DDBJ whole genome shotgun (WGS) entry which is preliminary data.</text>
</comment>
<dbReference type="Proteomes" id="UP000299102">
    <property type="component" value="Unassembled WGS sequence"/>
</dbReference>
<dbReference type="OrthoDB" id="6627393at2759"/>
<sequence length="305" mass="35598">MEEITPTDKAFWKVTKALKSERYFPTPPLKRPYNSLAAEGRVKAECLADSVEHQSSHILPPHDIHHITTSRRRVWHADLIHKLYLQKVPDRLIHIIHAYINNRHFMFKHENTHLSRRLIREGVRQGSTLSFLLYSAYTDDIPPPTSGVERALVADDTTLYMRCKTVHSIYPYFQRTIDELAPWFQTRRIEDGDDIRVTCFTHAAPTAPKKFQVLQNKFCRSATNGHWCVKNLVLHRNLELPTISKYMKDASERFFSIAVSHPNTLSCGFLREAATVPFYPWATECPHRSVRRLCIRSRKNNRLKQ</sequence>
<protein>
    <submittedName>
        <fullName evidence="1">Probable RNA-directed DNA polymerase from transposon BS</fullName>
    </submittedName>
</protein>
<reference evidence="1 2" key="1">
    <citation type="journal article" date="2019" name="Commun. Biol.">
        <title>The bagworm genome reveals a unique fibroin gene that provides high tensile strength.</title>
        <authorList>
            <person name="Kono N."/>
            <person name="Nakamura H."/>
            <person name="Ohtoshi R."/>
            <person name="Tomita M."/>
            <person name="Numata K."/>
            <person name="Arakawa K."/>
        </authorList>
    </citation>
    <scope>NUCLEOTIDE SEQUENCE [LARGE SCALE GENOMIC DNA]</scope>
</reference>
<dbReference type="EMBL" id="BGZK01000759">
    <property type="protein sequence ID" value="GBP59376.1"/>
    <property type="molecule type" value="Genomic_DNA"/>
</dbReference>